<evidence type="ECO:0000313" key="6">
    <source>
        <dbReference type="Proteomes" id="UP001500928"/>
    </source>
</evidence>
<dbReference type="InterPro" id="IPR011051">
    <property type="entry name" value="RmlC_Cupin_sf"/>
</dbReference>
<keyword evidence="2" id="KW-0560">Oxidoreductase</keyword>
<dbReference type="PANTHER" id="PTHR41517">
    <property type="entry name" value="1,2-DIOXYGENASE PROTEIN-RELATED"/>
    <property type="match status" value="1"/>
</dbReference>
<dbReference type="InterPro" id="IPR047183">
    <property type="entry name" value="GDO-like"/>
</dbReference>
<dbReference type="PANTHER" id="PTHR41517:SF1">
    <property type="entry name" value="CUPIN"/>
    <property type="match status" value="1"/>
</dbReference>
<dbReference type="Proteomes" id="UP001500928">
    <property type="component" value="Unassembled WGS sequence"/>
</dbReference>
<dbReference type="CDD" id="cd02216">
    <property type="entry name" value="cupin_GDO-like_N"/>
    <property type="match status" value="1"/>
</dbReference>
<dbReference type="CDD" id="cd06992">
    <property type="entry name" value="cupin_GDO-like_C"/>
    <property type="match status" value="1"/>
</dbReference>
<keyword evidence="1" id="KW-0223">Dioxygenase</keyword>
<feature type="domain" description="Cupin type-2" evidence="4">
    <location>
        <begin position="101"/>
        <end position="165"/>
    </location>
</feature>
<dbReference type="Gene3D" id="2.60.120.10">
    <property type="entry name" value="Jelly Rolls"/>
    <property type="match status" value="1"/>
</dbReference>
<evidence type="ECO:0000256" key="3">
    <source>
        <dbReference type="SAM" id="MobiDB-lite"/>
    </source>
</evidence>
<dbReference type="InterPro" id="IPR014710">
    <property type="entry name" value="RmlC-like_jellyroll"/>
</dbReference>
<reference evidence="6" key="1">
    <citation type="journal article" date="2019" name="Int. J. Syst. Evol. Microbiol.">
        <title>The Global Catalogue of Microorganisms (GCM) 10K type strain sequencing project: providing services to taxonomists for standard genome sequencing and annotation.</title>
        <authorList>
            <consortium name="The Broad Institute Genomics Platform"/>
            <consortium name="The Broad Institute Genome Sequencing Center for Infectious Disease"/>
            <person name="Wu L."/>
            <person name="Ma J."/>
        </authorList>
    </citation>
    <scope>NUCLEOTIDE SEQUENCE [LARGE SCALE GENOMIC DNA]</scope>
    <source>
        <strain evidence="6">JCM 17979</strain>
    </source>
</reference>
<proteinExistence type="predicted"/>
<protein>
    <submittedName>
        <fullName evidence="5">Cupin domain-containing protein</fullName>
    </submittedName>
</protein>
<dbReference type="InterPro" id="IPR013096">
    <property type="entry name" value="Cupin_2"/>
</dbReference>
<feature type="region of interest" description="Disordered" evidence="3">
    <location>
        <begin position="184"/>
        <end position="214"/>
    </location>
</feature>
<dbReference type="SUPFAM" id="SSF51182">
    <property type="entry name" value="RmlC-like cupins"/>
    <property type="match status" value="1"/>
</dbReference>
<evidence type="ECO:0000313" key="5">
    <source>
        <dbReference type="EMBL" id="GAA4790221.1"/>
    </source>
</evidence>
<dbReference type="Pfam" id="PF07883">
    <property type="entry name" value="Cupin_2"/>
    <property type="match status" value="1"/>
</dbReference>
<accession>A0ABP9B656</accession>
<evidence type="ECO:0000259" key="4">
    <source>
        <dbReference type="Pfam" id="PF07883"/>
    </source>
</evidence>
<comment type="caution">
    <text evidence="5">The sequence shown here is derived from an EMBL/GenBank/DDBJ whole genome shotgun (WGS) entry which is preliminary data.</text>
</comment>
<sequence length="354" mass="37634">MTTLESETAETAALERFYGDVAAAGLQPLWTQTRDLMTPTPRGGTRGHLWPWHTLSALAHRSGDLIPIERGGERRVLALANPGLGGLPYATSTLWAAVQFLGPHETAPAHRHSPGAVRFVLQGEGVWTAVDGDPCPMAPGDLVLTPGGTWHEHHNPGDGTMIWFDGLDLPMVAALDAVFFETREDEAPNTAAPDRSPGEALHGHPGLRPDGVPAPVGRSPLSVYRRAHTDAALADLAALRPGDASVGVTFTDPTTGRDVLPTLRCRMERLRPGARTATTRTAGSSVRVAFSGRGTTTIDGETFTWGPGDMITVPSWAAVDHRADDGPADVFVLSDAPVLEALRLDRHVVVDPQA</sequence>
<gene>
    <name evidence="5" type="ORF">GCM10023200_26390</name>
</gene>
<name>A0ABP9B656_9PSEU</name>
<dbReference type="EMBL" id="BAABHO010000018">
    <property type="protein sequence ID" value="GAA4790221.1"/>
    <property type="molecule type" value="Genomic_DNA"/>
</dbReference>
<organism evidence="5 6">
    <name type="scientific">Actinomycetospora chlora</name>
    <dbReference type="NCBI Taxonomy" id="663608"/>
    <lineage>
        <taxon>Bacteria</taxon>
        <taxon>Bacillati</taxon>
        <taxon>Actinomycetota</taxon>
        <taxon>Actinomycetes</taxon>
        <taxon>Pseudonocardiales</taxon>
        <taxon>Pseudonocardiaceae</taxon>
        <taxon>Actinomycetospora</taxon>
    </lineage>
</organism>
<keyword evidence="6" id="KW-1185">Reference proteome</keyword>
<evidence type="ECO:0000256" key="1">
    <source>
        <dbReference type="ARBA" id="ARBA00022964"/>
    </source>
</evidence>
<dbReference type="RefSeq" id="WP_345415039.1">
    <property type="nucleotide sequence ID" value="NZ_BAABHO010000018.1"/>
</dbReference>
<evidence type="ECO:0000256" key="2">
    <source>
        <dbReference type="ARBA" id="ARBA00023002"/>
    </source>
</evidence>